<dbReference type="Pfam" id="PF03435">
    <property type="entry name" value="Sacchrp_dh_NADP"/>
    <property type="match status" value="1"/>
</dbReference>
<evidence type="ECO:0008006" key="5">
    <source>
        <dbReference type="Google" id="ProtNLM"/>
    </source>
</evidence>
<reference evidence="3 4" key="1">
    <citation type="submission" date="2023-07" db="EMBL/GenBank/DDBJ databases">
        <title>Sorghum-associated microbial communities from plants grown in Nebraska, USA.</title>
        <authorList>
            <person name="Schachtman D."/>
        </authorList>
    </citation>
    <scope>NUCLEOTIDE SEQUENCE [LARGE SCALE GENOMIC DNA]</scope>
    <source>
        <strain evidence="3 4">DS2154</strain>
    </source>
</reference>
<feature type="domain" description="DUF4166" evidence="2">
    <location>
        <begin position="397"/>
        <end position="554"/>
    </location>
</feature>
<dbReference type="Gene3D" id="3.40.50.720">
    <property type="entry name" value="NAD(P)-binding Rossmann-like Domain"/>
    <property type="match status" value="1"/>
</dbReference>
<evidence type="ECO:0000313" key="3">
    <source>
        <dbReference type="EMBL" id="MDR6530879.1"/>
    </source>
</evidence>
<evidence type="ECO:0000259" key="2">
    <source>
        <dbReference type="Pfam" id="PF13761"/>
    </source>
</evidence>
<evidence type="ECO:0000313" key="4">
    <source>
        <dbReference type="Proteomes" id="UP001262754"/>
    </source>
</evidence>
<protein>
    <recommendedName>
        <fullName evidence="5">Saccharopine dehydrogenase-like NADP-dependent oxidoreductase</fullName>
    </recommendedName>
</protein>
<organism evidence="3 4">
    <name type="scientific">Caulobacter rhizosphaerae</name>
    <dbReference type="NCBI Taxonomy" id="2010972"/>
    <lineage>
        <taxon>Bacteria</taxon>
        <taxon>Pseudomonadati</taxon>
        <taxon>Pseudomonadota</taxon>
        <taxon>Alphaproteobacteria</taxon>
        <taxon>Caulobacterales</taxon>
        <taxon>Caulobacteraceae</taxon>
        <taxon>Caulobacter</taxon>
    </lineage>
</organism>
<accession>A0ABU1MXH9</accession>
<dbReference type="RefSeq" id="WP_310030630.1">
    <property type="nucleotide sequence ID" value="NZ_JAVDRL010000004.1"/>
</dbReference>
<keyword evidence="4" id="KW-1185">Reference proteome</keyword>
<dbReference type="EMBL" id="JAVDRL010000004">
    <property type="protein sequence ID" value="MDR6530879.1"/>
    <property type="molecule type" value="Genomic_DNA"/>
</dbReference>
<dbReference type="PANTHER" id="PTHR43796:SF2">
    <property type="entry name" value="CARBOXYNORSPERMIDINE SYNTHASE"/>
    <property type="match status" value="1"/>
</dbReference>
<sequence length="555" mass="59882">MSDDRKRIVLVGASGVFGQRLAAMIARWSDVMLVLAARDLVRLDAVAAELAKTGPAATIEVAQLDRLNPVGLSALGAWAVVDAAGPFQGQDHAFPRAVLAARAHYVDLADARDFVAGFEAALDGQARVDQRWAITGASSTPALSHAALDAMTAGWTRIDRIEAAISPGARAPRGLSVIRAILGWAGAPVRVFEKGRWTIRSGWSEPRRTPFPGLGRRWTSLAETPDLDLLPARFHPRRDAIFRAGLELPILHLGLWALSLLRRSRLASTLEPLAVLLGEMAGWVAPLGSDRGGMVVSVEGRDANGVRRLARWSLVAEAAAGPHTPVAPAAATLRALLDGRLGEPHATPCVGLVDLDAIVRELGDLPIRTRLESQRPEIPGLFPRLLGDTWDTQPSSVRQVHAGVTPVTLRGKARARGASGLPALVRRLQGLPPTGRHATAVTITPTADGERWVRRFGVRTFASSITADRHDPWTFEETAGVLTFRFGAAPYPGGFSWTFEGWRLGPIPLPRAWAPRIRARTFARDGQDGTDIYRFRVLVAHPWLGVIFGYAGRLS</sequence>
<proteinExistence type="predicted"/>
<dbReference type="InterPro" id="IPR005097">
    <property type="entry name" value="Sacchrp_dh_NADP-bd"/>
</dbReference>
<gene>
    <name evidence="3" type="ORF">J2800_001618</name>
</gene>
<dbReference type="Proteomes" id="UP001262754">
    <property type="component" value="Unassembled WGS sequence"/>
</dbReference>
<evidence type="ECO:0000259" key="1">
    <source>
        <dbReference type="Pfam" id="PF03435"/>
    </source>
</evidence>
<dbReference type="Pfam" id="PF13761">
    <property type="entry name" value="DUF4166"/>
    <property type="match status" value="1"/>
</dbReference>
<dbReference type="InterPro" id="IPR036291">
    <property type="entry name" value="NAD(P)-bd_dom_sf"/>
</dbReference>
<feature type="domain" description="Saccharopine dehydrogenase NADP binding" evidence="1">
    <location>
        <begin position="8"/>
        <end position="109"/>
    </location>
</feature>
<comment type="caution">
    <text evidence="3">The sequence shown here is derived from an EMBL/GenBank/DDBJ whole genome shotgun (WGS) entry which is preliminary data.</text>
</comment>
<name>A0ABU1MXH9_9CAUL</name>
<dbReference type="PANTHER" id="PTHR43796">
    <property type="entry name" value="CARBOXYNORSPERMIDINE SYNTHASE"/>
    <property type="match status" value="1"/>
</dbReference>
<dbReference type="SUPFAM" id="SSF51735">
    <property type="entry name" value="NAD(P)-binding Rossmann-fold domains"/>
    <property type="match status" value="1"/>
</dbReference>
<dbReference type="InterPro" id="IPR025311">
    <property type="entry name" value="DUF4166"/>
</dbReference>